<feature type="domain" description="PurE" evidence="1">
    <location>
        <begin position="118"/>
        <end position="247"/>
    </location>
</feature>
<protein>
    <submittedName>
        <fullName evidence="2">1-(5-phosphoribosyl)-5-amino-4-imidazole-carboxylate carboxylase</fullName>
    </submittedName>
</protein>
<dbReference type="Gene3D" id="3.40.50.1970">
    <property type="match status" value="1"/>
</dbReference>
<dbReference type="GO" id="GO:0016787">
    <property type="term" value="F:hydrolase activity"/>
    <property type="evidence" value="ECO:0007669"/>
    <property type="project" value="InterPro"/>
</dbReference>
<sequence length="247" mass="26310">MGQDKMINILRAVERHEIDVDAAMKKLTEKGKGLSFADLDLERQQRTGYPETVFGEGKTAEQITAIIEKFRENEQVVLCTRISPAKAQSVSQKIAQTKYYRTARCLVVGSPMTPPSDSYIAIVSAGTSDIPITEEATVTAETFGNRVERVYDVGVAGIHRLFEHLDVIRGAKVVIVAAGMDGALASVVGGLVASPVIALPTSIGYGSSFNGLSALLTMLNSCAEGVTVVNIDNGFGAAYSASLINHM</sequence>
<evidence type="ECO:0000313" key="3">
    <source>
        <dbReference type="Proteomes" id="UP000198402"/>
    </source>
</evidence>
<dbReference type="SMART" id="SM01001">
    <property type="entry name" value="AIRC"/>
    <property type="match status" value="1"/>
</dbReference>
<comment type="caution">
    <text evidence="2">The sequence shown here is derived from an EMBL/GenBank/DDBJ whole genome shotgun (WGS) entry which is preliminary data.</text>
</comment>
<dbReference type="RefSeq" id="WP_089136394.1">
    <property type="nucleotide sequence ID" value="NZ_BCMG01000003.1"/>
</dbReference>
<dbReference type="PANTHER" id="PTHR43064:SF1">
    <property type="entry name" value="SLL1489 PROTEIN"/>
    <property type="match status" value="1"/>
</dbReference>
<dbReference type="GO" id="GO:0006189">
    <property type="term" value="P:'de novo' IMP biosynthetic process"/>
    <property type="evidence" value="ECO:0007669"/>
    <property type="project" value="InterPro"/>
</dbReference>
<dbReference type="OrthoDB" id="9782511at2"/>
<reference evidence="2 3" key="1">
    <citation type="submission" date="2015-11" db="EMBL/GenBank/DDBJ databases">
        <title>Draft genome sequences of new species of the genus Lactobacillus isolated from orchardgrass silage.</title>
        <authorList>
            <person name="Tohno M."/>
            <person name="Tanizawa Y."/>
            <person name="Arita M."/>
        </authorList>
    </citation>
    <scope>NUCLEOTIDE SEQUENCE [LARGE SCALE GENOMIC DNA]</scope>
    <source>
        <strain evidence="2 3">IWT126</strain>
    </source>
</reference>
<dbReference type="Pfam" id="PF00731">
    <property type="entry name" value="AIRC"/>
    <property type="match status" value="1"/>
</dbReference>
<dbReference type="Proteomes" id="UP000198402">
    <property type="component" value="Unassembled WGS sequence"/>
</dbReference>
<dbReference type="PANTHER" id="PTHR43064">
    <property type="entry name" value="PHOSPHORIBOSYLAMINOIMIDAZOLE CARBOXYLASE-RELATED"/>
    <property type="match status" value="1"/>
</dbReference>
<gene>
    <name evidence="2" type="ORF">IWT126_00831</name>
</gene>
<accession>A0A1Z5IGI8</accession>
<name>A0A1Z5IGI8_9LACO</name>
<keyword evidence="3" id="KW-1185">Reference proteome</keyword>
<dbReference type="InterPro" id="IPR000031">
    <property type="entry name" value="PurE_dom"/>
</dbReference>
<dbReference type="SUPFAM" id="SSF52255">
    <property type="entry name" value="N5-CAIR mutase (phosphoribosylaminoimidazole carboxylase, PurE)"/>
    <property type="match status" value="1"/>
</dbReference>
<dbReference type="InterPro" id="IPR039476">
    <property type="entry name" value="P2CMN_synthase_LarB"/>
</dbReference>
<proteinExistence type="predicted"/>
<dbReference type="EMBL" id="BCMG01000003">
    <property type="protein sequence ID" value="GAX00816.1"/>
    <property type="molecule type" value="Genomic_DNA"/>
</dbReference>
<dbReference type="AlphaFoldDB" id="A0A1Z5IGI8"/>
<dbReference type="NCBIfam" id="NF033503">
    <property type="entry name" value="LarB"/>
    <property type="match status" value="1"/>
</dbReference>
<dbReference type="STRING" id="1302250.GCA_001313225_02086"/>
<evidence type="ECO:0000259" key="1">
    <source>
        <dbReference type="SMART" id="SM01001"/>
    </source>
</evidence>
<evidence type="ECO:0000313" key="2">
    <source>
        <dbReference type="EMBL" id="GAX00816.1"/>
    </source>
</evidence>
<organism evidence="2 3">
    <name type="scientific">Secundilactobacillus silagei JCM 19001</name>
    <dbReference type="NCBI Taxonomy" id="1302250"/>
    <lineage>
        <taxon>Bacteria</taxon>
        <taxon>Bacillati</taxon>
        <taxon>Bacillota</taxon>
        <taxon>Bacilli</taxon>
        <taxon>Lactobacillales</taxon>
        <taxon>Lactobacillaceae</taxon>
        <taxon>Secundilactobacillus</taxon>
    </lineage>
</organism>